<dbReference type="FunCoup" id="R7UCY1">
    <property type="interactions" value="1232"/>
</dbReference>
<evidence type="ECO:0000313" key="13">
    <source>
        <dbReference type="Proteomes" id="UP000014760"/>
    </source>
</evidence>
<reference evidence="12" key="3">
    <citation type="submission" date="2015-06" db="UniProtKB">
        <authorList>
            <consortium name="EnsemblMetazoa"/>
        </authorList>
    </citation>
    <scope>IDENTIFICATION</scope>
</reference>
<evidence type="ECO:0000313" key="11">
    <source>
        <dbReference type="EMBL" id="ELU01122.1"/>
    </source>
</evidence>
<dbReference type="OrthoDB" id="360923at2759"/>
<dbReference type="Proteomes" id="UP000014760">
    <property type="component" value="Unassembled WGS sequence"/>
</dbReference>
<dbReference type="PANTHER" id="PTHR12834">
    <property type="entry name" value="SIGNAL RECOGNITION PARTICLE 9 KDA PROTEIN"/>
    <property type="match status" value="1"/>
</dbReference>
<keyword evidence="4 9" id="KW-0963">Cytoplasm</keyword>
<gene>
    <name evidence="11" type="ORF">CAPTEDRAFT_149426</name>
</gene>
<name>R7UCY1_CAPTE</name>
<evidence type="ECO:0000256" key="6">
    <source>
        <dbReference type="ARBA" id="ARBA00023135"/>
    </source>
</evidence>
<dbReference type="FunFam" id="3.30.720.10:FF:000001">
    <property type="entry name" value="Signal recognition particle 9 kDa protein"/>
    <property type="match status" value="1"/>
</dbReference>
<sequence length="79" mass="9442">MTYFTSWEEYAKAVEKLYVSDPNKCRFVTKYIHSKGQLCLKMTDDVVCLQYRTEHTQDIKKMEKLISQLMRHMASKESK</sequence>
<dbReference type="STRING" id="283909.R7UCY1"/>
<dbReference type="EnsemblMetazoa" id="CapteT149426">
    <property type="protein sequence ID" value="CapteP149426"/>
    <property type="gene ID" value="CapteG149426"/>
</dbReference>
<keyword evidence="6 9" id="KW-0733">Signal recognition particle</keyword>
<dbReference type="PANTHER" id="PTHR12834:SF12">
    <property type="entry name" value="SIGNAL RECOGNITION PARTICLE 9 KDA PROTEIN"/>
    <property type="match status" value="1"/>
</dbReference>
<dbReference type="GO" id="GO:0045900">
    <property type="term" value="P:negative regulation of translational elongation"/>
    <property type="evidence" value="ECO:0007669"/>
    <property type="project" value="InterPro"/>
</dbReference>
<proteinExistence type="inferred from homology"/>
<dbReference type="AlphaFoldDB" id="R7UCY1"/>
<evidence type="ECO:0000256" key="5">
    <source>
        <dbReference type="ARBA" id="ARBA00022884"/>
    </source>
</evidence>
<accession>R7UCY1</accession>
<evidence type="ECO:0000256" key="4">
    <source>
        <dbReference type="ARBA" id="ARBA00022490"/>
    </source>
</evidence>
<dbReference type="GO" id="GO:0005829">
    <property type="term" value="C:cytosol"/>
    <property type="evidence" value="ECO:0007669"/>
    <property type="project" value="UniProtKB-ARBA"/>
</dbReference>
<organism evidence="11">
    <name type="scientific">Capitella teleta</name>
    <name type="common">Polychaete worm</name>
    <dbReference type="NCBI Taxonomy" id="283909"/>
    <lineage>
        <taxon>Eukaryota</taxon>
        <taxon>Metazoa</taxon>
        <taxon>Spiralia</taxon>
        <taxon>Lophotrochozoa</taxon>
        <taxon>Annelida</taxon>
        <taxon>Polychaeta</taxon>
        <taxon>Sedentaria</taxon>
        <taxon>Scolecida</taxon>
        <taxon>Capitellidae</taxon>
        <taxon>Capitella</taxon>
    </lineage>
</organism>
<dbReference type="GO" id="GO:0006614">
    <property type="term" value="P:SRP-dependent cotranslational protein targeting to membrane"/>
    <property type="evidence" value="ECO:0007669"/>
    <property type="project" value="InterPro"/>
</dbReference>
<feature type="domain" description="SRP9" evidence="10">
    <location>
        <begin position="5"/>
        <end position="73"/>
    </location>
</feature>
<dbReference type="GO" id="GO:0005786">
    <property type="term" value="C:signal recognition particle, endoplasmic reticulum targeting"/>
    <property type="evidence" value="ECO:0007669"/>
    <property type="project" value="UniProtKB-KW"/>
</dbReference>
<evidence type="ECO:0000256" key="2">
    <source>
        <dbReference type="ARBA" id="ARBA00009193"/>
    </source>
</evidence>
<evidence type="ECO:0000259" key="10">
    <source>
        <dbReference type="Pfam" id="PF05486"/>
    </source>
</evidence>
<dbReference type="SUPFAM" id="SSF54762">
    <property type="entry name" value="Signal recognition particle alu RNA binding heterodimer, SRP9/14"/>
    <property type="match status" value="1"/>
</dbReference>
<reference evidence="13" key="1">
    <citation type="submission" date="2012-12" db="EMBL/GenBank/DDBJ databases">
        <authorList>
            <person name="Hellsten U."/>
            <person name="Grimwood J."/>
            <person name="Chapman J.A."/>
            <person name="Shapiro H."/>
            <person name="Aerts A."/>
            <person name="Otillar R.P."/>
            <person name="Terry A.Y."/>
            <person name="Boore J.L."/>
            <person name="Simakov O."/>
            <person name="Marletaz F."/>
            <person name="Cho S.-J."/>
            <person name="Edsinger-Gonzales E."/>
            <person name="Havlak P."/>
            <person name="Kuo D.-H."/>
            <person name="Larsson T."/>
            <person name="Lv J."/>
            <person name="Arendt D."/>
            <person name="Savage R."/>
            <person name="Osoegawa K."/>
            <person name="de Jong P."/>
            <person name="Lindberg D.R."/>
            <person name="Seaver E.C."/>
            <person name="Weisblat D.A."/>
            <person name="Putnam N.H."/>
            <person name="Grigoriev I.V."/>
            <person name="Rokhsar D.S."/>
        </authorList>
    </citation>
    <scope>NUCLEOTIDE SEQUENCE</scope>
    <source>
        <strain evidence="13">I ESC-2004</strain>
    </source>
</reference>
<dbReference type="Pfam" id="PF05486">
    <property type="entry name" value="SRP9-21"/>
    <property type="match status" value="1"/>
</dbReference>
<protein>
    <recommendedName>
        <fullName evidence="3 9">Signal recognition particle 9 kDa protein</fullName>
        <shortName evidence="9">SRP9</shortName>
    </recommendedName>
</protein>
<evidence type="ECO:0000256" key="8">
    <source>
        <dbReference type="ARBA" id="ARBA00045462"/>
    </source>
</evidence>
<evidence type="ECO:0000256" key="3">
    <source>
        <dbReference type="ARBA" id="ARBA00020414"/>
    </source>
</evidence>
<keyword evidence="13" id="KW-1185">Reference proteome</keyword>
<dbReference type="InterPro" id="IPR039914">
    <property type="entry name" value="SRP9-like"/>
</dbReference>
<evidence type="ECO:0000256" key="9">
    <source>
        <dbReference type="PIRNR" id="PIRNR017029"/>
    </source>
</evidence>
<comment type="similarity">
    <text evidence="2 9">Belongs to the SRP9 family.</text>
</comment>
<dbReference type="EMBL" id="KB305378">
    <property type="protein sequence ID" value="ELU01122.1"/>
    <property type="molecule type" value="Genomic_DNA"/>
</dbReference>
<dbReference type="InterPro" id="IPR008832">
    <property type="entry name" value="SRP9"/>
</dbReference>
<dbReference type="InterPro" id="IPR039432">
    <property type="entry name" value="SRP9_dom"/>
</dbReference>
<dbReference type="GO" id="GO:0008312">
    <property type="term" value="F:7S RNA binding"/>
    <property type="evidence" value="ECO:0007669"/>
    <property type="project" value="InterPro"/>
</dbReference>
<keyword evidence="7 9" id="KW-0687">Ribonucleoprotein</keyword>
<dbReference type="PIRSF" id="PIRSF017029">
    <property type="entry name" value="Signal_recog_particle_SRP9"/>
    <property type="match status" value="1"/>
</dbReference>
<reference evidence="11 13" key="2">
    <citation type="journal article" date="2013" name="Nature">
        <title>Insights into bilaterian evolution from three spiralian genomes.</title>
        <authorList>
            <person name="Simakov O."/>
            <person name="Marletaz F."/>
            <person name="Cho S.J."/>
            <person name="Edsinger-Gonzales E."/>
            <person name="Havlak P."/>
            <person name="Hellsten U."/>
            <person name="Kuo D.H."/>
            <person name="Larsson T."/>
            <person name="Lv J."/>
            <person name="Arendt D."/>
            <person name="Savage R."/>
            <person name="Osoegawa K."/>
            <person name="de Jong P."/>
            <person name="Grimwood J."/>
            <person name="Chapman J.A."/>
            <person name="Shapiro H."/>
            <person name="Aerts A."/>
            <person name="Otillar R.P."/>
            <person name="Terry A.Y."/>
            <person name="Boore J.L."/>
            <person name="Grigoriev I.V."/>
            <person name="Lindberg D.R."/>
            <person name="Seaver E.C."/>
            <person name="Weisblat D.A."/>
            <person name="Putnam N.H."/>
            <person name="Rokhsar D.S."/>
        </authorList>
    </citation>
    <scope>NUCLEOTIDE SEQUENCE</scope>
    <source>
        <strain evidence="11 13">I ESC-2004</strain>
    </source>
</reference>
<dbReference type="Gene3D" id="3.30.720.10">
    <property type="entry name" value="Signal recognition particle alu RNA binding heterodimer, srp9/1"/>
    <property type="match status" value="1"/>
</dbReference>
<dbReference type="HOGENOM" id="CLU_144337_3_0_1"/>
<comment type="function">
    <text evidence="8 9">Component of the signal recognition particle (SRP) complex, a ribonucleoprotein complex that mediates the cotranslational targeting of secretory and membrane proteins to the endoplasmic reticulum (ER). SRP9 together with SRP14 and the Alu portion of the SRP RNA, constitutes the elongation arrest domain of SRP. The complex of SRP9 and SRP14 is required for SRP RNA binding.</text>
</comment>
<evidence type="ECO:0000256" key="1">
    <source>
        <dbReference type="ARBA" id="ARBA00004496"/>
    </source>
</evidence>
<dbReference type="InterPro" id="IPR009018">
    <property type="entry name" value="Signal_recog_particle_SRP9/14"/>
</dbReference>
<dbReference type="OMA" id="DPMKVRF"/>
<comment type="subcellular location">
    <subcellularLocation>
        <location evidence="1 9">Cytoplasm</location>
    </subcellularLocation>
</comment>
<keyword evidence="5 9" id="KW-0694">RNA-binding</keyword>
<evidence type="ECO:0000313" key="12">
    <source>
        <dbReference type="EnsemblMetazoa" id="CapteP149426"/>
    </source>
</evidence>
<evidence type="ECO:0000256" key="7">
    <source>
        <dbReference type="ARBA" id="ARBA00023274"/>
    </source>
</evidence>
<dbReference type="EMBL" id="AMQN01001758">
    <property type="status" value="NOT_ANNOTATED_CDS"/>
    <property type="molecule type" value="Genomic_DNA"/>
</dbReference>